<feature type="compositionally biased region" description="Polar residues" evidence="2">
    <location>
        <begin position="918"/>
        <end position="941"/>
    </location>
</feature>
<evidence type="ECO:0000259" key="3">
    <source>
        <dbReference type="PROSITE" id="PS50003"/>
    </source>
</evidence>
<feature type="compositionally biased region" description="Basic residues" evidence="2">
    <location>
        <begin position="308"/>
        <end position="323"/>
    </location>
</feature>
<gene>
    <name evidence="4" type="ORF">PBY51_020217</name>
</gene>
<sequence length="1254" mass="142045">MAPPAEDRYCRQFQPNNFDPSRCRACLRPDHMHLCADTSAAAATDAQEDTAQERDAGDDPRALSEVTSRASSDDVSDVWTYEWSLVHSLSPEWELNICDTDIQSSSPHQWDSPERSRSLSPERDCEDHRDMTRLDPAKAESSSMDERRGRDRSQQASESRGDREQESGYFSPDRRGVGERQMEEVNKRSYRYYERGHPLPSNYVPEPKACVPYRNVNLGTPSNRRNPETYLQEIWRSESPERYTYHSNFRRGADSQNNSPTRHSSVSPDRYKLAESPVGNQRRSSLSRSQARTHASSHGSSPLPSHSLSRHTSSRSSPSRRRGSTVSRAASPSRTTPSHRSSDSLHLKNGGYEAQRRCSRDLRSPSQASNKHSLDSEKLYRNLESISRRGSSAVQHNSYEGSQASPRTRTAVNSSVNTRTRSSREVSPSRNGYSTHSHTPQREPPSRDSRLSPSQGSWQGSAHSLLSLPRSRGSSASRRGTDSQLLGGSLSHIAITESDKSPERSDNQVSGDRSRSNIRRGMEALLISEPKKAAVEVEEVVMTIDDYIVLADIPTIQLESEEELTGLRRREQSPSPCRDQRPRTYRNQDEMDIYSSRLESDERGRVRERGRDRREKCRDSENGRSSRRQSVPSIHSQSSDYQHGKHRSSKVKERASAECPQMQGWMSSLDDHGKWRKHWFVLGDSVLRYYRDPEAEESDDLDGEISLSSSVNVSDCDVDKNYGLQIQTRRAVFTLSVMTSRIRQNWIKLLKQAIQNNTHQSDNGRKKENPHCRRPSSCQPSAQLSCRDSGYEATTSTSNARAVISHKAEHHLETVEGDLDVSPPSQREEGEGWDREQAKRLEDRNKWFEEGVPFSEMSSRWDAMELKRGSVPVPVIEMLDSEVNRKWVEFEALSFRDAQALIGAQAHQSSTAQAAQTIVTSETHQSSPEEADQSATSSQTDILNSKEALSSINGAQDIQTNKAEALQKEALCLRKQVESIKRERAAMRIEVDSPCGPGAPCRATLDAMEASHQKTLQELQEKHAREIKGLEEQRDRMLQEESQVTAKAMESLRAAHREELEREVEKVRRLAGGAAHMDASYRGHMPQADVLHSELDVLSEHYSQKCLELSRIEQNSQGREIELGRKEREMEQLRRENQELKVKLAEEISRMRRFITGQRSDSTVSIGNTERTASEAETLLRAKDNEVQYLKKEIICLQNEVQSLTKEKEAAYECYKEAYVELSDMRGRSQLETGSLNEHLRLANAALQEGARQT</sequence>
<dbReference type="AlphaFoldDB" id="A0AAN8ASV5"/>
<feature type="region of interest" description="Disordered" evidence="2">
    <location>
        <begin position="104"/>
        <end position="182"/>
    </location>
</feature>
<feature type="region of interest" description="Disordered" evidence="2">
    <location>
        <begin position="249"/>
        <end position="516"/>
    </location>
</feature>
<dbReference type="Pfam" id="PF00169">
    <property type="entry name" value="PH"/>
    <property type="match status" value="1"/>
</dbReference>
<feature type="region of interest" description="Disordered" evidence="2">
    <location>
        <begin position="564"/>
        <end position="660"/>
    </location>
</feature>
<evidence type="ECO:0000313" key="4">
    <source>
        <dbReference type="EMBL" id="KAK5865992.1"/>
    </source>
</evidence>
<dbReference type="SMART" id="SM00233">
    <property type="entry name" value="PH"/>
    <property type="match status" value="1"/>
</dbReference>
<dbReference type="GO" id="GO:0015629">
    <property type="term" value="C:actin cytoskeleton"/>
    <property type="evidence" value="ECO:0007669"/>
    <property type="project" value="TreeGrafter"/>
</dbReference>
<dbReference type="PANTHER" id="PTHR17271:SF14">
    <property type="entry name" value="TRIO AND F-ACTIN-BINDING PROTEIN-LIKE ISOFORM X1"/>
    <property type="match status" value="1"/>
</dbReference>
<feature type="compositionally biased region" description="Polar residues" evidence="2">
    <location>
        <begin position="628"/>
        <end position="641"/>
    </location>
</feature>
<dbReference type="SUPFAM" id="SSF50729">
    <property type="entry name" value="PH domain-like"/>
    <property type="match status" value="1"/>
</dbReference>
<feature type="compositionally biased region" description="Basic and acidic residues" evidence="2">
    <location>
        <begin position="372"/>
        <end position="381"/>
    </location>
</feature>
<feature type="compositionally biased region" description="Low complexity" evidence="2">
    <location>
        <begin position="324"/>
        <end position="339"/>
    </location>
</feature>
<feature type="region of interest" description="Disordered" evidence="2">
    <location>
        <begin position="757"/>
        <end position="785"/>
    </location>
</feature>
<reference evidence="4 5" key="2">
    <citation type="journal article" date="2023" name="Mol. Biol. Evol.">
        <title>Genomics of Secondarily Temperate Adaptation in the Only Non-Antarctic Icefish.</title>
        <authorList>
            <person name="Rivera-Colon A.G."/>
            <person name="Rayamajhi N."/>
            <person name="Minhas B.F."/>
            <person name="Madrigal G."/>
            <person name="Bilyk K.T."/>
            <person name="Yoon V."/>
            <person name="Hune M."/>
            <person name="Gregory S."/>
            <person name="Cheng C.H.C."/>
            <person name="Catchen J.M."/>
        </authorList>
    </citation>
    <scope>NUCLEOTIDE SEQUENCE [LARGE SCALE GENOMIC DNA]</scope>
    <source>
        <strain evidence="4">JMC-PN-2008</strain>
    </source>
</reference>
<dbReference type="Proteomes" id="UP001346869">
    <property type="component" value="Unassembled WGS sequence"/>
</dbReference>
<proteinExistence type="predicted"/>
<feature type="compositionally biased region" description="Low complexity" evidence="2">
    <location>
        <begin position="281"/>
        <end position="307"/>
    </location>
</feature>
<dbReference type="EMBL" id="JAUZQC010000009">
    <property type="protein sequence ID" value="KAK5865992.1"/>
    <property type="molecule type" value="Genomic_DNA"/>
</dbReference>
<feature type="compositionally biased region" description="Basic and acidic residues" evidence="2">
    <location>
        <begin position="111"/>
        <end position="182"/>
    </location>
</feature>
<feature type="compositionally biased region" description="Basic and acidic residues" evidence="2">
    <location>
        <begin position="598"/>
        <end position="624"/>
    </location>
</feature>
<dbReference type="PROSITE" id="PS50003">
    <property type="entry name" value="PH_DOMAIN"/>
    <property type="match status" value="1"/>
</dbReference>
<accession>A0AAN8ASV5</accession>
<evidence type="ECO:0000313" key="5">
    <source>
        <dbReference type="Proteomes" id="UP001346869"/>
    </source>
</evidence>
<feature type="compositionally biased region" description="Polar residues" evidence="2">
    <location>
        <begin position="776"/>
        <end position="785"/>
    </location>
</feature>
<feature type="region of interest" description="Disordered" evidence="2">
    <location>
        <begin position="812"/>
        <end position="838"/>
    </location>
</feature>
<reference evidence="4 5" key="1">
    <citation type="journal article" date="2023" name="Genes (Basel)">
        <title>Chromosome-Level Genome Assembly and Circadian Gene Repertoire of the Patagonia Blennie Eleginops maclovinus-The Closest Ancestral Proxy of Antarctic Cryonotothenioids.</title>
        <authorList>
            <person name="Cheng C.C."/>
            <person name="Rivera-Colon A.G."/>
            <person name="Minhas B.F."/>
            <person name="Wilson L."/>
            <person name="Rayamajhi N."/>
            <person name="Vargas-Chacoff L."/>
            <person name="Catchen J.M."/>
        </authorList>
    </citation>
    <scope>NUCLEOTIDE SEQUENCE [LARGE SCALE GENOMIC DNA]</scope>
    <source>
        <strain evidence="4">JMC-PN-2008</strain>
    </source>
</reference>
<feature type="compositionally biased region" description="Basic and acidic residues" evidence="2">
    <location>
        <begin position="497"/>
        <end position="506"/>
    </location>
</feature>
<keyword evidence="1" id="KW-0175">Coiled coil</keyword>
<name>A0AAN8ASV5_ELEMC</name>
<feature type="region of interest" description="Disordered" evidence="2">
    <location>
        <begin position="40"/>
        <end position="71"/>
    </location>
</feature>
<evidence type="ECO:0000256" key="2">
    <source>
        <dbReference type="SAM" id="MobiDB-lite"/>
    </source>
</evidence>
<comment type="caution">
    <text evidence="4">The sequence shown here is derived from an EMBL/GenBank/DDBJ whole genome shotgun (WGS) entry which is preliminary data.</text>
</comment>
<organism evidence="4 5">
    <name type="scientific">Eleginops maclovinus</name>
    <name type="common">Patagonian blennie</name>
    <name type="synonym">Eleginus maclovinus</name>
    <dbReference type="NCBI Taxonomy" id="56733"/>
    <lineage>
        <taxon>Eukaryota</taxon>
        <taxon>Metazoa</taxon>
        <taxon>Chordata</taxon>
        <taxon>Craniata</taxon>
        <taxon>Vertebrata</taxon>
        <taxon>Euteleostomi</taxon>
        <taxon>Actinopterygii</taxon>
        <taxon>Neopterygii</taxon>
        <taxon>Teleostei</taxon>
        <taxon>Neoteleostei</taxon>
        <taxon>Acanthomorphata</taxon>
        <taxon>Eupercaria</taxon>
        <taxon>Perciformes</taxon>
        <taxon>Notothenioidei</taxon>
        <taxon>Eleginopidae</taxon>
        <taxon>Eleginops</taxon>
    </lineage>
</organism>
<feature type="compositionally biased region" description="Basic and acidic residues" evidence="2">
    <location>
        <begin position="51"/>
        <end position="62"/>
    </location>
</feature>
<feature type="compositionally biased region" description="Basic and acidic residues" evidence="2">
    <location>
        <begin position="565"/>
        <end position="589"/>
    </location>
</feature>
<feature type="compositionally biased region" description="Polar residues" evidence="2">
    <location>
        <begin position="254"/>
        <end position="267"/>
    </location>
</feature>
<feature type="compositionally biased region" description="Polar residues" evidence="2">
    <location>
        <begin position="451"/>
        <end position="462"/>
    </location>
</feature>
<keyword evidence="5" id="KW-1185">Reference proteome</keyword>
<protein>
    <recommendedName>
        <fullName evidence="3">PH domain-containing protein</fullName>
    </recommendedName>
</protein>
<dbReference type="InterPro" id="IPR052223">
    <property type="entry name" value="Actin_Cytoskeleton_Reg"/>
</dbReference>
<feature type="region of interest" description="Disordered" evidence="2">
    <location>
        <begin position="913"/>
        <end position="941"/>
    </location>
</feature>
<feature type="compositionally biased region" description="Basic and acidic residues" evidence="2">
    <location>
        <begin position="354"/>
        <end position="363"/>
    </location>
</feature>
<feature type="compositionally biased region" description="Basic and acidic residues" evidence="2">
    <location>
        <begin position="826"/>
        <end position="838"/>
    </location>
</feature>
<feature type="compositionally biased region" description="Low complexity" evidence="2">
    <location>
        <begin position="464"/>
        <end position="478"/>
    </location>
</feature>
<dbReference type="GO" id="GO:0051015">
    <property type="term" value="F:actin filament binding"/>
    <property type="evidence" value="ECO:0007669"/>
    <property type="project" value="TreeGrafter"/>
</dbReference>
<feature type="domain" description="PH" evidence="3">
    <location>
        <begin position="659"/>
        <end position="755"/>
    </location>
</feature>
<feature type="compositionally biased region" description="Polar residues" evidence="2">
    <location>
        <begin position="384"/>
        <end position="411"/>
    </location>
</feature>
<feature type="coiled-coil region" evidence="1">
    <location>
        <begin position="1116"/>
        <end position="1207"/>
    </location>
</feature>
<dbReference type="GO" id="GO:1900026">
    <property type="term" value="P:positive regulation of substrate adhesion-dependent cell spreading"/>
    <property type="evidence" value="ECO:0007669"/>
    <property type="project" value="TreeGrafter"/>
</dbReference>
<feature type="compositionally biased region" description="Basic and acidic residues" evidence="2">
    <location>
        <begin position="440"/>
        <end position="450"/>
    </location>
</feature>
<feature type="compositionally biased region" description="Polar residues" evidence="2">
    <location>
        <begin position="428"/>
        <end position="438"/>
    </location>
</feature>
<evidence type="ECO:0000256" key="1">
    <source>
        <dbReference type="SAM" id="Coils"/>
    </source>
</evidence>
<feature type="compositionally biased region" description="Basic and acidic residues" evidence="2">
    <location>
        <begin position="762"/>
        <end position="771"/>
    </location>
</feature>
<feature type="coiled-coil region" evidence="1">
    <location>
        <begin position="1013"/>
        <end position="1066"/>
    </location>
</feature>
<dbReference type="PANTHER" id="PTHR17271">
    <property type="entry name" value="PLECKSTRIN HOMOLOGY PH DOMAIN-CONTAINING PROTEIN"/>
    <property type="match status" value="1"/>
</dbReference>
<dbReference type="Gene3D" id="2.30.29.30">
    <property type="entry name" value="Pleckstrin-homology domain (PH domain)/Phosphotyrosine-binding domain (PTB)"/>
    <property type="match status" value="1"/>
</dbReference>
<dbReference type="InterPro" id="IPR001849">
    <property type="entry name" value="PH_domain"/>
</dbReference>
<dbReference type="InterPro" id="IPR011993">
    <property type="entry name" value="PH-like_dom_sf"/>
</dbReference>